<organism evidence="4 5">
    <name type="scientific">Leptospira ilyithenensis</name>
    <dbReference type="NCBI Taxonomy" id="2484901"/>
    <lineage>
        <taxon>Bacteria</taxon>
        <taxon>Pseudomonadati</taxon>
        <taxon>Spirochaetota</taxon>
        <taxon>Spirochaetia</taxon>
        <taxon>Leptospirales</taxon>
        <taxon>Leptospiraceae</taxon>
        <taxon>Leptospira</taxon>
    </lineage>
</organism>
<dbReference type="GO" id="GO:0016791">
    <property type="term" value="F:phosphatase activity"/>
    <property type="evidence" value="ECO:0007669"/>
    <property type="project" value="TreeGrafter"/>
</dbReference>
<feature type="domain" description="PPM-type phosphatase" evidence="3">
    <location>
        <begin position="427"/>
        <end position="647"/>
    </location>
</feature>
<dbReference type="SUPFAM" id="SSF81606">
    <property type="entry name" value="PP2C-like"/>
    <property type="match status" value="1"/>
</dbReference>
<sequence length="650" mass="74213">MKKSCSLPSNSHKLSYAVMAILFLSTFSLFGETISVSEGSKYTHIGEYLEYAILPKENSDLSNIQKAETVWQKNPGKTISFSKERRPVWFKLHLSYKGNVPHTFYLIFSSPVVDLFELYYPYKDKWIKMNSGEQVLQKDKPIYSHLPAFPLYLSPGEETTVFIKIESSNPIFNFVSLYDTRSFLAYSKKNDIVFAAYFGAGGFMFVYSLFLAYSLRYKQFYFYFFYLSTILLINLYSTGFMQYVEIGDSHTWKNYLFPIAIYFSCIFGLLFTSEFLNIPKKSPKMHKLIKVLVIISIIMVFSILFIDLRSYIHIAVLIVMIPILLGLFISFYFLMQNKRNLENYLFFFALSSVLVGASVNTLTIQGLVQPTLFAMYSLPLGSTMEIFLLGTALMVKVRQLRKDTENKREIDIQLKVARQLQKDLLPKARTSIKGYPLGFRYMPTSEIGGDFVQIIEKEDCFGLFLCDVSGHGIPAAIIASMTKVSLQIWADKLDEPALAAQKIRLSLLESLSGNFLTAVFIYIHPEKKILKFVNAGHHPLILLQSNGEYEYIYSQGRAITEYMPLEIKELTIPLPKSGTLILYTDGILESRNPTTGVLFGEEGLIDVLQKISNLDPQTICDQVTSEVSRFQKYKRAADDITILALNLTKE</sequence>
<feature type="transmembrane region" description="Helical" evidence="2">
    <location>
        <begin position="192"/>
        <end position="213"/>
    </location>
</feature>
<dbReference type="PANTHER" id="PTHR43156">
    <property type="entry name" value="STAGE II SPORULATION PROTEIN E-RELATED"/>
    <property type="match status" value="1"/>
</dbReference>
<dbReference type="Pfam" id="PF07696">
    <property type="entry name" value="7TMR-DISMED2"/>
    <property type="match status" value="1"/>
</dbReference>
<feature type="transmembrane region" description="Helical" evidence="2">
    <location>
        <begin position="255"/>
        <end position="276"/>
    </location>
</feature>
<dbReference type="InterPro" id="IPR001932">
    <property type="entry name" value="PPM-type_phosphatase-like_dom"/>
</dbReference>
<protein>
    <submittedName>
        <fullName evidence="4">Serine/threonine protein phosphatase</fullName>
    </submittedName>
</protein>
<feature type="transmembrane region" description="Helical" evidence="2">
    <location>
        <begin position="373"/>
        <end position="395"/>
    </location>
</feature>
<evidence type="ECO:0000256" key="2">
    <source>
        <dbReference type="SAM" id="Phobius"/>
    </source>
</evidence>
<reference evidence="4" key="1">
    <citation type="journal article" date="2019" name="PLoS Negl. Trop. Dis.">
        <title>Revisiting the worldwide diversity of Leptospira species in the environment.</title>
        <authorList>
            <person name="Vincent A.T."/>
            <person name="Schiettekatte O."/>
            <person name="Bourhy P."/>
            <person name="Veyrier F.J."/>
            <person name="Picardeau M."/>
        </authorList>
    </citation>
    <scope>NUCLEOTIDE SEQUENCE [LARGE SCALE GENOMIC DNA]</scope>
    <source>
        <strain evidence="4">201400974</strain>
    </source>
</reference>
<dbReference type="InterPro" id="IPR052016">
    <property type="entry name" value="Bact_Sigma-Reg"/>
</dbReference>
<dbReference type="InterPro" id="IPR011623">
    <property type="entry name" value="7TMR_DISM_rcpt_extracell_dom1"/>
</dbReference>
<evidence type="ECO:0000313" key="4">
    <source>
        <dbReference type="EMBL" id="TGN10414.1"/>
    </source>
</evidence>
<keyword evidence="1" id="KW-0378">Hydrolase</keyword>
<dbReference type="SMART" id="SM00331">
    <property type="entry name" value="PP2C_SIG"/>
    <property type="match status" value="1"/>
</dbReference>
<keyword evidence="2" id="KW-1133">Transmembrane helix</keyword>
<comment type="caution">
    <text evidence="4">The sequence shown here is derived from an EMBL/GenBank/DDBJ whole genome shotgun (WGS) entry which is preliminary data.</text>
</comment>
<keyword evidence="2" id="KW-0472">Membrane</keyword>
<feature type="transmembrane region" description="Helical" evidence="2">
    <location>
        <begin position="346"/>
        <end position="367"/>
    </location>
</feature>
<evidence type="ECO:0000259" key="3">
    <source>
        <dbReference type="SMART" id="SM00331"/>
    </source>
</evidence>
<keyword evidence="2" id="KW-0812">Transmembrane</keyword>
<feature type="transmembrane region" description="Helical" evidence="2">
    <location>
        <begin position="220"/>
        <end position="243"/>
    </location>
</feature>
<dbReference type="EMBL" id="RQHV01000043">
    <property type="protein sequence ID" value="TGN10414.1"/>
    <property type="molecule type" value="Genomic_DNA"/>
</dbReference>
<feature type="transmembrane region" description="Helical" evidence="2">
    <location>
        <begin position="288"/>
        <end position="306"/>
    </location>
</feature>
<dbReference type="InterPro" id="IPR036457">
    <property type="entry name" value="PPM-type-like_dom_sf"/>
</dbReference>
<dbReference type="RefSeq" id="WP_135764048.1">
    <property type="nucleotide sequence ID" value="NZ_RQHV01000043.1"/>
</dbReference>
<dbReference type="InterPro" id="IPR011622">
    <property type="entry name" value="7TMR_DISM_rcpt_extracell_dom2"/>
</dbReference>
<keyword evidence="5" id="KW-1185">Reference proteome</keyword>
<evidence type="ECO:0000313" key="5">
    <source>
        <dbReference type="Proteomes" id="UP000298264"/>
    </source>
</evidence>
<feature type="transmembrane region" description="Helical" evidence="2">
    <location>
        <begin position="312"/>
        <end position="334"/>
    </location>
</feature>
<dbReference type="OrthoDB" id="118142at2"/>
<dbReference type="Gene3D" id="2.60.40.2380">
    <property type="match status" value="1"/>
</dbReference>
<dbReference type="Proteomes" id="UP000298264">
    <property type="component" value="Unassembled WGS sequence"/>
</dbReference>
<dbReference type="Gene3D" id="3.60.40.10">
    <property type="entry name" value="PPM-type phosphatase domain"/>
    <property type="match status" value="1"/>
</dbReference>
<dbReference type="Pfam" id="PF07695">
    <property type="entry name" value="7TMR-DISM_7TM"/>
    <property type="match status" value="1"/>
</dbReference>
<evidence type="ECO:0000256" key="1">
    <source>
        <dbReference type="ARBA" id="ARBA00022801"/>
    </source>
</evidence>
<proteinExistence type="predicted"/>
<dbReference type="AlphaFoldDB" id="A0A4R9LSM2"/>
<accession>A0A4R9LSM2</accession>
<dbReference type="PANTHER" id="PTHR43156:SF2">
    <property type="entry name" value="STAGE II SPORULATION PROTEIN E"/>
    <property type="match status" value="1"/>
</dbReference>
<dbReference type="Pfam" id="PF07228">
    <property type="entry name" value="SpoIIE"/>
    <property type="match status" value="1"/>
</dbReference>
<gene>
    <name evidence="4" type="ORF">EHS11_08945</name>
</gene>
<name>A0A4R9LSM2_9LEPT</name>